<evidence type="ECO:0000256" key="7">
    <source>
        <dbReference type="ARBA" id="ARBA00022946"/>
    </source>
</evidence>
<keyword evidence="4 11" id="KW-0240">DNA-directed RNA polymerase</keyword>
<feature type="compositionally biased region" description="Basic and acidic residues" evidence="12">
    <location>
        <begin position="1344"/>
        <end position="1367"/>
    </location>
</feature>
<keyword evidence="6 11" id="KW-0548">Nucleotidyltransferase</keyword>
<dbReference type="InterPro" id="IPR024075">
    <property type="entry name" value="DNA-dir_RNA_pol_helix_hairp_sf"/>
</dbReference>
<feature type="region of interest" description="Disordered" evidence="12">
    <location>
        <begin position="706"/>
        <end position="726"/>
    </location>
</feature>
<dbReference type="GO" id="GO:0003899">
    <property type="term" value="F:DNA-directed RNA polymerase activity"/>
    <property type="evidence" value="ECO:0007669"/>
    <property type="project" value="UniProtKB-EC"/>
</dbReference>
<dbReference type="Gene3D" id="1.10.1320.10">
    <property type="entry name" value="DNA-directed RNA polymerase, N-terminal domain"/>
    <property type="match status" value="1"/>
</dbReference>
<feature type="region of interest" description="Disordered" evidence="12">
    <location>
        <begin position="1342"/>
        <end position="1372"/>
    </location>
</feature>
<evidence type="ECO:0000256" key="9">
    <source>
        <dbReference type="ARBA" id="ARBA00023163"/>
    </source>
</evidence>
<comment type="similarity">
    <text evidence="3 11">Belongs to the phage and mitochondrial RNA polymerase family.</text>
</comment>
<keyword evidence="15" id="KW-1185">Reference proteome</keyword>
<dbReference type="InterPro" id="IPR046950">
    <property type="entry name" value="DNA-dir_Rpol_C_phage-type"/>
</dbReference>
<dbReference type="PANTHER" id="PTHR10102">
    <property type="entry name" value="DNA-DIRECTED RNA POLYMERASE, MITOCHONDRIAL"/>
    <property type="match status" value="1"/>
</dbReference>
<keyword evidence="5 11" id="KW-0808">Transferase</keyword>
<evidence type="ECO:0000313" key="15">
    <source>
        <dbReference type="Proteomes" id="UP000799324"/>
    </source>
</evidence>
<dbReference type="PROSITE" id="PS00900">
    <property type="entry name" value="RNA_POL_PHAGE_1"/>
    <property type="match status" value="1"/>
</dbReference>
<evidence type="ECO:0000256" key="8">
    <source>
        <dbReference type="ARBA" id="ARBA00023128"/>
    </source>
</evidence>
<keyword evidence="9 11" id="KW-0804">Transcription</keyword>
<dbReference type="Proteomes" id="UP000799324">
    <property type="component" value="Unassembled WGS sequence"/>
</dbReference>
<dbReference type="Pfam" id="PF14700">
    <property type="entry name" value="RPOL_N"/>
    <property type="match status" value="1"/>
</dbReference>
<dbReference type="SUPFAM" id="SSF56672">
    <property type="entry name" value="DNA/RNA polymerases"/>
    <property type="match status" value="1"/>
</dbReference>
<evidence type="ECO:0000313" key="14">
    <source>
        <dbReference type="EMBL" id="KAF2659137.1"/>
    </source>
</evidence>
<comment type="catalytic activity">
    <reaction evidence="10 11">
        <text>RNA(n) + a ribonucleoside 5'-triphosphate = RNA(n+1) + diphosphate</text>
        <dbReference type="Rhea" id="RHEA:21248"/>
        <dbReference type="Rhea" id="RHEA-COMP:14527"/>
        <dbReference type="Rhea" id="RHEA-COMP:17342"/>
        <dbReference type="ChEBI" id="CHEBI:33019"/>
        <dbReference type="ChEBI" id="CHEBI:61557"/>
        <dbReference type="ChEBI" id="CHEBI:140395"/>
        <dbReference type="EC" id="2.7.7.6"/>
    </reaction>
</comment>
<dbReference type="SMART" id="SM01311">
    <property type="entry name" value="RPOL_N"/>
    <property type="match status" value="1"/>
</dbReference>
<dbReference type="PANTHER" id="PTHR10102:SF0">
    <property type="entry name" value="DNA-DIRECTED RNA POLYMERASE, MITOCHONDRIAL"/>
    <property type="match status" value="1"/>
</dbReference>
<evidence type="ECO:0000256" key="5">
    <source>
        <dbReference type="ARBA" id="ARBA00022679"/>
    </source>
</evidence>
<protein>
    <recommendedName>
        <fullName evidence="11">DNA-directed RNA polymerase</fullName>
        <ecNumber evidence="11">2.7.7.6</ecNumber>
    </recommendedName>
</protein>
<dbReference type="InterPro" id="IPR043502">
    <property type="entry name" value="DNA/RNA_pol_sf"/>
</dbReference>
<gene>
    <name evidence="14" type="ORF">K491DRAFT_689503</name>
</gene>
<dbReference type="Gene3D" id="1.10.150.20">
    <property type="entry name" value="5' to 3' exonuclease, C-terminal subdomain"/>
    <property type="match status" value="1"/>
</dbReference>
<accession>A0A6A6TIU7</accession>
<dbReference type="EMBL" id="MU004309">
    <property type="protein sequence ID" value="KAF2659137.1"/>
    <property type="molecule type" value="Genomic_DNA"/>
</dbReference>
<dbReference type="InterPro" id="IPR037159">
    <property type="entry name" value="RNA_POL_N_sf"/>
</dbReference>
<evidence type="ECO:0000256" key="1">
    <source>
        <dbReference type="ARBA" id="ARBA00004026"/>
    </source>
</evidence>
<dbReference type="InterPro" id="IPR002092">
    <property type="entry name" value="DNA-dir_Rpol_phage-type"/>
</dbReference>
<evidence type="ECO:0000256" key="10">
    <source>
        <dbReference type="ARBA" id="ARBA00048552"/>
    </source>
</evidence>
<feature type="domain" description="DNA-directed RNA polymerase N-terminal" evidence="13">
    <location>
        <begin position="357"/>
        <end position="682"/>
    </location>
</feature>
<evidence type="ECO:0000256" key="11">
    <source>
        <dbReference type="RuleBase" id="RU003805"/>
    </source>
</evidence>
<name>A0A6A6TIU7_9PLEO</name>
<dbReference type="GO" id="GO:0006390">
    <property type="term" value="P:mitochondrial transcription"/>
    <property type="evidence" value="ECO:0007669"/>
    <property type="project" value="TreeGrafter"/>
</dbReference>
<reference evidence="14" key="1">
    <citation type="journal article" date="2020" name="Stud. Mycol.">
        <title>101 Dothideomycetes genomes: a test case for predicting lifestyles and emergence of pathogens.</title>
        <authorList>
            <person name="Haridas S."/>
            <person name="Albert R."/>
            <person name="Binder M."/>
            <person name="Bloem J."/>
            <person name="Labutti K."/>
            <person name="Salamov A."/>
            <person name="Andreopoulos B."/>
            <person name="Baker S."/>
            <person name="Barry K."/>
            <person name="Bills G."/>
            <person name="Bluhm B."/>
            <person name="Cannon C."/>
            <person name="Castanera R."/>
            <person name="Culley D."/>
            <person name="Daum C."/>
            <person name="Ezra D."/>
            <person name="Gonzalez J."/>
            <person name="Henrissat B."/>
            <person name="Kuo A."/>
            <person name="Liang C."/>
            <person name="Lipzen A."/>
            <person name="Lutzoni F."/>
            <person name="Magnuson J."/>
            <person name="Mondo S."/>
            <person name="Nolan M."/>
            <person name="Ohm R."/>
            <person name="Pangilinan J."/>
            <person name="Park H.-J."/>
            <person name="Ramirez L."/>
            <person name="Alfaro M."/>
            <person name="Sun H."/>
            <person name="Tritt A."/>
            <person name="Yoshinaga Y."/>
            <person name="Zwiers L.-H."/>
            <person name="Turgeon B."/>
            <person name="Goodwin S."/>
            <person name="Spatafora J."/>
            <person name="Crous P."/>
            <person name="Grigoriev I."/>
        </authorList>
    </citation>
    <scope>NUCLEOTIDE SEQUENCE</scope>
    <source>
        <strain evidence="14">CBS 122681</strain>
    </source>
</reference>
<dbReference type="GO" id="GO:0001018">
    <property type="term" value="F:mitochondrial promoter sequence-specific DNA binding"/>
    <property type="evidence" value="ECO:0007669"/>
    <property type="project" value="TreeGrafter"/>
</dbReference>
<comment type="function">
    <text evidence="1 11">DNA-dependent RNA polymerase catalyzes the transcription of DNA into RNA using the four ribonucleoside triphosphates as substrates.</text>
</comment>
<dbReference type="FunFam" id="1.10.150.20:FF:000041">
    <property type="entry name" value="DNA-directed RNA polymerase"/>
    <property type="match status" value="1"/>
</dbReference>
<dbReference type="Gene3D" id="1.10.287.260">
    <property type="match status" value="1"/>
</dbReference>
<dbReference type="Pfam" id="PF00940">
    <property type="entry name" value="RNA_pol"/>
    <property type="match status" value="1"/>
</dbReference>
<keyword evidence="8" id="KW-0496">Mitochondrion</keyword>
<evidence type="ECO:0000259" key="13">
    <source>
        <dbReference type="SMART" id="SM01311"/>
    </source>
</evidence>
<evidence type="ECO:0000256" key="3">
    <source>
        <dbReference type="ARBA" id="ARBA00009493"/>
    </source>
</evidence>
<comment type="subcellular location">
    <subcellularLocation>
        <location evidence="2">Mitochondrion</location>
    </subcellularLocation>
</comment>
<dbReference type="EC" id="2.7.7.6" evidence="11"/>
<dbReference type="OrthoDB" id="276422at2759"/>
<evidence type="ECO:0000256" key="6">
    <source>
        <dbReference type="ARBA" id="ARBA00022695"/>
    </source>
</evidence>
<keyword evidence="7" id="KW-0809">Transit peptide</keyword>
<evidence type="ECO:0000256" key="12">
    <source>
        <dbReference type="SAM" id="MobiDB-lite"/>
    </source>
</evidence>
<dbReference type="InterPro" id="IPR029262">
    <property type="entry name" value="RPOL_N"/>
</dbReference>
<dbReference type="FunFam" id="1.10.287.280:FF:000001">
    <property type="entry name" value="DNA-directed RNA polymerase"/>
    <property type="match status" value="1"/>
</dbReference>
<organism evidence="14 15">
    <name type="scientific">Lophiostoma macrostomum CBS 122681</name>
    <dbReference type="NCBI Taxonomy" id="1314788"/>
    <lineage>
        <taxon>Eukaryota</taxon>
        <taxon>Fungi</taxon>
        <taxon>Dikarya</taxon>
        <taxon>Ascomycota</taxon>
        <taxon>Pezizomycotina</taxon>
        <taxon>Dothideomycetes</taxon>
        <taxon>Pleosporomycetidae</taxon>
        <taxon>Pleosporales</taxon>
        <taxon>Lophiostomataceae</taxon>
        <taxon>Lophiostoma</taxon>
    </lineage>
</organism>
<sequence>MLARAARRRLRRDGLHVQTHLALPWLCPAAMRWTASVATQKNQASLPLPRRTAALSPRHETRSLATAVELQSSPPPGVLPFHAWGSRRPDPQLSRLPDWTGVKPLVVHEATSEMAPPTRTKFGIGGDPAELHQNLYACLRVGRLDRATAIVQRLSEIYNPTEPELVDAHNRYLQATFELALDAQDQSRSEAMAKVEHWYSAEMVRKMIEPNAQTFVVLLRASMNLLDNSEREGAIQKYLSLAYEQGEGVLEDVNASPEFSDEEWDTLIRFQPDTFDEPPAVEEVQDLQMSTPAGQALAIQHGLIQAPKPDVNPVSQKGLGLRTLKHALRSFDTTEKVAYPHEMEGTQEEKDLAYAYMRQVRLEQDATEAATQRWKAEDEKLQEMGIHGVLQSKSLQALMWNWYTALRPLLEEELKATKEVLGNPSKENEKDSRHVYGPYLEQCPPAKLAAVAISRLVISCAQGRREDVSALKVSSLSMNISRDMEDELNRNVKSRHKAFLRKTRSLARKELLGKLSKKKMESRAEGAAQSSVKIANTFQQQHFPPNAKAKIGAMVLERLMASAMITVAREDPKTGKKLTSTQRAFLHHVSFAKGKKIGYVRPHYEINVKLRSDPVHNVQTMKLPMLVEPKPWSALDEGGYYIINEQAVRTKASDVNQQAYVTSAIENGDMKKVLAGLDVLGKVPWNVNGDVFKVMVEAWNTDENIGGLASEKDTSTPPVEPPSDASYDVRHKWTQAMKTYENVKSGLHSVRCFQNFQLEVARAFLNEKFYYPHSVDFRGRAYPCPPILNHIGADIARGLLRFANGKELGTVGLQWMRIHLANLYGYDKASLKDREQFAIDHVEDIYDSATNPLKGNRWWAKAEDPWQCLACCVELKNALESPDPTRFVSHLPVHQDGTCNGLQHYAALGGDKAGASQVNLEPSDRPQDIYTGVADLVRSMVSEDAKKGNLYAAVVLEKISRKVVKRTVMTNVYGVTFVGAKLQVLAELEAIWPQGSPHPDIPHLSMIAMYVAKKIFVALGQIFNGAQDIQYWLGECGSRITKSMSAEQIRKIQERAAGAPERYDPKYKTSKTLSGPLQKKLNEANQILKTSIVWTTPLKMPVVQPYRKDKKERIVTSLQGISVVKHSGVEAVDRRKQLAAFPPNFIHSLDASHMLLSALKCAELNLDFAAVHDSFWTHAADIPNLNIVLRDAFVRMHSEDIIGRLAAEFKARYAGSMYHATIYSDTPVGRAIQEWRRDYRQANAKARATGTDYAELALEADRQDLLSSEDPALRKKGEAMVTPVSIWLQHQDPLALVSHNPALLGQDRKPQLQKNEVRERLLGAEAEVLKDEAHQAGEQLASTELDKREQHEAAEEQGHAEEVKETAESNDVELELEAEDAAEAEAEAKKGRFSFKVWLPLTFPPVPKKGDWDVKRLRDSKYFFS</sequence>
<evidence type="ECO:0000256" key="2">
    <source>
        <dbReference type="ARBA" id="ARBA00004173"/>
    </source>
</evidence>
<dbReference type="Gene3D" id="1.10.287.280">
    <property type="match status" value="1"/>
</dbReference>
<dbReference type="PROSITE" id="PS00489">
    <property type="entry name" value="RNA_POL_PHAGE_2"/>
    <property type="match status" value="1"/>
</dbReference>
<dbReference type="GO" id="GO:0034245">
    <property type="term" value="C:mitochondrial DNA-directed RNA polymerase complex"/>
    <property type="evidence" value="ECO:0007669"/>
    <property type="project" value="TreeGrafter"/>
</dbReference>
<proteinExistence type="inferred from homology"/>
<evidence type="ECO:0000256" key="4">
    <source>
        <dbReference type="ARBA" id="ARBA00022478"/>
    </source>
</evidence>